<dbReference type="EMBL" id="CABDUW010000543">
    <property type="protein sequence ID" value="VTJ71187.1"/>
    <property type="molecule type" value="Genomic_DNA"/>
</dbReference>
<sequence>MLQSQDLNACRETTRGYTHAKEQPQDAAARQRPPVHSAERPQSPPNLQVPPHWAETCRSQLESPDRGSCGGKPAGTQALAGVPKW</sequence>
<feature type="region of interest" description="Disordered" evidence="1">
    <location>
        <begin position="1"/>
        <end position="85"/>
    </location>
</feature>
<gene>
    <name evidence="2" type="ORF">MONAX_5E007813</name>
</gene>
<keyword evidence="3" id="KW-1185">Reference proteome</keyword>
<comment type="caution">
    <text evidence="2">The sequence shown here is derived from an EMBL/GenBank/DDBJ whole genome shotgun (WGS) entry which is preliminary data.</text>
</comment>
<feature type="non-terminal residue" evidence="2">
    <location>
        <position position="85"/>
    </location>
</feature>
<reference evidence="2" key="1">
    <citation type="submission" date="2019-04" db="EMBL/GenBank/DDBJ databases">
        <authorList>
            <person name="Alioto T."/>
            <person name="Alioto T."/>
        </authorList>
    </citation>
    <scope>NUCLEOTIDE SEQUENCE [LARGE SCALE GENOMIC DNA]</scope>
</reference>
<evidence type="ECO:0000256" key="1">
    <source>
        <dbReference type="SAM" id="MobiDB-lite"/>
    </source>
</evidence>
<proteinExistence type="predicted"/>
<evidence type="ECO:0000313" key="3">
    <source>
        <dbReference type="Proteomes" id="UP000335636"/>
    </source>
</evidence>
<name>A0A5E4BNP3_MARMO</name>
<dbReference type="AlphaFoldDB" id="A0A5E4BNP3"/>
<accession>A0A5E4BNP3</accession>
<evidence type="ECO:0000313" key="2">
    <source>
        <dbReference type="EMBL" id="VTJ71187.1"/>
    </source>
</evidence>
<protein>
    <submittedName>
        <fullName evidence="2">Uncharacterized protein</fullName>
    </submittedName>
</protein>
<dbReference type="Proteomes" id="UP000335636">
    <property type="component" value="Unassembled WGS sequence"/>
</dbReference>
<organism evidence="2 3">
    <name type="scientific">Marmota monax</name>
    <name type="common">Woodchuck</name>
    <dbReference type="NCBI Taxonomy" id="9995"/>
    <lineage>
        <taxon>Eukaryota</taxon>
        <taxon>Metazoa</taxon>
        <taxon>Chordata</taxon>
        <taxon>Craniata</taxon>
        <taxon>Vertebrata</taxon>
        <taxon>Euteleostomi</taxon>
        <taxon>Mammalia</taxon>
        <taxon>Eutheria</taxon>
        <taxon>Euarchontoglires</taxon>
        <taxon>Glires</taxon>
        <taxon>Rodentia</taxon>
        <taxon>Sciuromorpha</taxon>
        <taxon>Sciuridae</taxon>
        <taxon>Xerinae</taxon>
        <taxon>Marmotini</taxon>
        <taxon>Marmota</taxon>
    </lineage>
</organism>